<name>A0A084JTA1_NONUL</name>
<organism evidence="2 4">
    <name type="scientific">Nonlabens ulvanivorans</name>
    <name type="common">Persicivirga ulvanivorans</name>
    <dbReference type="NCBI Taxonomy" id="906888"/>
    <lineage>
        <taxon>Bacteria</taxon>
        <taxon>Pseudomonadati</taxon>
        <taxon>Bacteroidota</taxon>
        <taxon>Flavobacteriia</taxon>
        <taxon>Flavobacteriales</taxon>
        <taxon>Flavobacteriaceae</taxon>
        <taxon>Nonlabens</taxon>
    </lineage>
</organism>
<feature type="chain" id="PRO_5001777674" description="Adhesin domain-containing protein" evidence="1">
    <location>
        <begin position="28"/>
        <end position="217"/>
    </location>
</feature>
<evidence type="ECO:0000313" key="4">
    <source>
        <dbReference type="Proteomes" id="UP000028531"/>
    </source>
</evidence>
<dbReference type="RefSeq" id="WP_036582711.1">
    <property type="nucleotide sequence ID" value="NZ_JPJI01000032.1"/>
</dbReference>
<reference evidence="3 5" key="2">
    <citation type="submission" date="2018-03" db="EMBL/GenBank/DDBJ databases">
        <title>Genomic Encyclopedia of Archaeal and Bacterial Type Strains, Phase II (KMG-II): from individual species to whole genera.</title>
        <authorList>
            <person name="Goeker M."/>
        </authorList>
    </citation>
    <scope>NUCLEOTIDE SEQUENCE [LARGE SCALE GENOMIC DNA]</scope>
    <source>
        <strain evidence="3 5">DSM 22727</strain>
    </source>
</reference>
<evidence type="ECO:0000313" key="2">
    <source>
        <dbReference type="EMBL" id="KEZ92185.1"/>
    </source>
</evidence>
<evidence type="ECO:0000313" key="5">
    <source>
        <dbReference type="Proteomes" id="UP000239997"/>
    </source>
</evidence>
<dbReference type="Proteomes" id="UP000028531">
    <property type="component" value="Unassembled WGS sequence"/>
</dbReference>
<evidence type="ECO:0008006" key="6">
    <source>
        <dbReference type="Google" id="ProtNLM"/>
    </source>
</evidence>
<dbReference type="AlphaFoldDB" id="A0A084JTA1"/>
<evidence type="ECO:0000256" key="1">
    <source>
        <dbReference type="SAM" id="SignalP"/>
    </source>
</evidence>
<feature type="signal peptide" evidence="1">
    <location>
        <begin position="1"/>
        <end position="27"/>
    </location>
</feature>
<evidence type="ECO:0000313" key="3">
    <source>
        <dbReference type="EMBL" id="PRX15013.1"/>
    </source>
</evidence>
<keyword evidence="5" id="KW-1185">Reference proteome</keyword>
<comment type="caution">
    <text evidence="2">The sequence shown here is derived from an EMBL/GenBank/DDBJ whole genome shotgun (WGS) entry which is preliminary data.</text>
</comment>
<gene>
    <name evidence="2" type="ORF">IL45_08500</name>
    <name evidence="3" type="ORF">LY02_00225</name>
</gene>
<protein>
    <recommendedName>
        <fullName evidence="6">Adhesin domain-containing protein</fullName>
    </recommendedName>
</protein>
<sequence length="217" mass="24293">MALLHKCPVVKRSSLLSIFLIFAFAKAQSQRNSSHITYDNTGISTVDIYLESTIELEIITTKEEHIRIIESQGGEYRSAVLLNTAISNDTLKITDPFNPSFSFPQDKLSAHKIIDGKATIYLPENLALDINSRNCFLSINGKFEFSFINLESGSCLLKNVRGDFHIVSVNAMVTVINPSSYIELSTKYGVITQLTNESIVYYNQKIETINSNITIKD</sequence>
<keyword evidence="1" id="KW-0732">Signal</keyword>
<accession>A0A084JTA1</accession>
<proteinExistence type="predicted"/>
<dbReference type="EMBL" id="PVNA01000001">
    <property type="protein sequence ID" value="PRX15013.1"/>
    <property type="molecule type" value="Genomic_DNA"/>
</dbReference>
<reference evidence="2 4" key="1">
    <citation type="submission" date="2014-07" db="EMBL/GenBank/DDBJ databases">
        <title>Draft genome sequence of Nonlabens ulvanivorans, an ulvan degrading bacterium.</title>
        <authorList>
            <person name="Kopel M."/>
            <person name="Helbert W."/>
            <person name="Henrissat B."/>
            <person name="Doniger T."/>
            <person name="Banin E."/>
        </authorList>
    </citation>
    <scope>NUCLEOTIDE SEQUENCE [LARGE SCALE GENOMIC DNA]</scope>
    <source>
        <strain evidence="2 4">PLR</strain>
    </source>
</reference>
<dbReference type="Proteomes" id="UP000239997">
    <property type="component" value="Unassembled WGS sequence"/>
</dbReference>
<dbReference type="EMBL" id="JPJI01000032">
    <property type="protein sequence ID" value="KEZ92185.1"/>
    <property type="molecule type" value="Genomic_DNA"/>
</dbReference>